<dbReference type="Pfam" id="PF09335">
    <property type="entry name" value="VTT_dom"/>
    <property type="match status" value="1"/>
</dbReference>
<evidence type="ECO:0000256" key="5">
    <source>
        <dbReference type="ARBA" id="ARBA00022989"/>
    </source>
</evidence>
<feature type="transmembrane region" description="Helical" evidence="7">
    <location>
        <begin position="50"/>
        <end position="71"/>
    </location>
</feature>
<comment type="subcellular location">
    <subcellularLocation>
        <location evidence="1">Cell membrane</location>
        <topology evidence="1">Multi-pass membrane protein</topology>
    </subcellularLocation>
</comment>
<accession>A0A6A8DMY5</accession>
<dbReference type="Proteomes" id="UP000799092">
    <property type="component" value="Unassembled WGS sequence"/>
</dbReference>
<dbReference type="PANTHER" id="PTHR42709:SF6">
    <property type="entry name" value="UNDECAPRENYL PHOSPHATE TRANSPORTER A"/>
    <property type="match status" value="1"/>
</dbReference>
<keyword evidence="6 7" id="KW-0472">Membrane</keyword>
<dbReference type="InterPro" id="IPR051311">
    <property type="entry name" value="DedA_domain"/>
</dbReference>
<gene>
    <name evidence="9" type="ORF">GH741_21155</name>
</gene>
<dbReference type="GO" id="GO:0005886">
    <property type="term" value="C:plasma membrane"/>
    <property type="evidence" value="ECO:0007669"/>
    <property type="project" value="UniProtKB-SubCell"/>
</dbReference>
<dbReference type="PANTHER" id="PTHR42709">
    <property type="entry name" value="ALKALINE PHOSPHATASE LIKE PROTEIN"/>
    <property type="match status" value="1"/>
</dbReference>
<protein>
    <submittedName>
        <fullName evidence="9">DedA family protein</fullName>
    </submittedName>
</protein>
<feature type="transmembrane region" description="Helical" evidence="7">
    <location>
        <begin position="179"/>
        <end position="196"/>
    </location>
</feature>
<organism evidence="9 10">
    <name type="scientific">Aquibacillus halophilus</name>
    <dbReference type="NCBI Taxonomy" id="930132"/>
    <lineage>
        <taxon>Bacteria</taxon>
        <taxon>Bacillati</taxon>
        <taxon>Bacillota</taxon>
        <taxon>Bacilli</taxon>
        <taxon>Bacillales</taxon>
        <taxon>Bacillaceae</taxon>
        <taxon>Aquibacillus</taxon>
    </lineage>
</organism>
<dbReference type="EMBL" id="WJNG01000028">
    <property type="protein sequence ID" value="MRH45139.1"/>
    <property type="molecule type" value="Genomic_DNA"/>
</dbReference>
<evidence type="ECO:0000256" key="6">
    <source>
        <dbReference type="ARBA" id="ARBA00023136"/>
    </source>
</evidence>
<evidence type="ECO:0000259" key="8">
    <source>
        <dbReference type="Pfam" id="PF09335"/>
    </source>
</evidence>
<dbReference type="RefSeq" id="WP_338079597.1">
    <property type="nucleotide sequence ID" value="NZ_WJNG01000028.1"/>
</dbReference>
<keyword evidence="5 7" id="KW-1133">Transmembrane helix</keyword>
<evidence type="ECO:0000256" key="7">
    <source>
        <dbReference type="SAM" id="Phobius"/>
    </source>
</evidence>
<reference evidence="9" key="1">
    <citation type="submission" date="2019-11" db="EMBL/GenBank/DDBJ databases">
        <authorList>
            <person name="Li J."/>
        </authorList>
    </citation>
    <scope>NUCLEOTIDE SEQUENCE</scope>
    <source>
        <strain evidence="9">B6B</strain>
    </source>
</reference>
<evidence type="ECO:0000256" key="4">
    <source>
        <dbReference type="ARBA" id="ARBA00022692"/>
    </source>
</evidence>
<sequence length="199" mass="22995">MEEWIIFIIEKYGYFGVFFIMVIENLFPPIPSEIVLPFSGFMTTKTNLSFTGMIVTSTMGSITGALVLYWIGNKLSAEKLEQIIEKWGRVLRLKKEDVRKADRWFLRYGVWTVFFGRMIPLIRSLISIPAGMSKMRLNTFLLFTSLGTLIWNSILISIGMRLGESWHDILNVMSLYSNLIYLGLGILILLGIIYFTRRK</sequence>
<comment type="similarity">
    <text evidence="2">Belongs to the DedA family.</text>
</comment>
<evidence type="ECO:0000313" key="10">
    <source>
        <dbReference type="Proteomes" id="UP000799092"/>
    </source>
</evidence>
<comment type="caution">
    <text evidence="9">The sequence shown here is derived from an EMBL/GenBank/DDBJ whole genome shotgun (WGS) entry which is preliminary data.</text>
</comment>
<keyword evidence="3" id="KW-1003">Cell membrane</keyword>
<proteinExistence type="inferred from homology"/>
<evidence type="ECO:0000313" key="9">
    <source>
        <dbReference type="EMBL" id="MRH45139.1"/>
    </source>
</evidence>
<evidence type="ECO:0000256" key="2">
    <source>
        <dbReference type="ARBA" id="ARBA00010792"/>
    </source>
</evidence>
<keyword evidence="10" id="KW-1185">Reference proteome</keyword>
<evidence type="ECO:0000256" key="1">
    <source>
        <dbReference type="ARBA" id="ARBA00004651"/>
    </source>
</evidence>
<keyword evidence="4 7" id="KW-0812">Transmembrane</keyword>
<feature type="transmembrane region" description="Helical" evidence="7">
    <location>
        <begin position="12"/>
        <end position="30"/>
    </location>
</feature>
<evidence type="ECO:0000256" key="3">
    <source>
        <dbReference type="ARBA" id="ARBA00022475"/>
    </source>
</evidence>
<feature type="domain" description="VTT" evidence="8">
    <location>
        <begin position="30"/>
        <end position="159"/>
    </location>
</feature>
<dbReference type="InterPro" id="IPR032816">
    <property type="entry name" value="VTT_dom"/>
</dbReference>
<feature type="transmembrane region" description="Helical" evidence="7">
    <location>
        <begin position="140"/>
        <end position="159"/>
    </location>
</feature>
<dbReference type="AlphaFoldDB" id="A0A6A8DMY5"/>
<name>A0A6A8DMY5_9BACI</name>